<dbReference type="InterPro" id="IPR045134">
    <property type="entry name" value="UHRF1/2-like"/>
</dbReference>
<proteinExistence type="predicted"/>
<accession>A0A3N4IFV4</accession>
<dbReference type="GO" id="GO:0016567">
    <property type="term" value="P:protein ubiquitination"/>
    <property type="evidence" value="ECO:0007669"/>
    <property type="project" value="TreeGrafter"/>
</dbReference>
<dbReference type="Gene3D" id="2.30.280.10">
    <property type="entry name" value="SRA-YDG"/>
    <property type="match status" value="1"/>
</dbReference>
<dbReference type="GO" id="GO:0044027">
    <property type="term" value="P:negative regulation of gene expression via chromosomal CpG island methylation"/>
    <property type="evidence" value="ECO:0007669"/>
    <property type="project" value="TreeGrafter"/>
</dbReference>
<evidence type="ECO:0000313" key="5">
    <source>
        <dbReference type="EMBL" id="RPA83558.1"/>
    </source>
</evidence>
<name>A0A3N4IFV4_ASCIM</name>
<gene>
    <name evidence="5" type="ORF">BJ508DRAFT_317724</name>
</gene>
<dbReference type="GO" id="GO:0005634">
    <property type="term" value="C:nucleus"/>
    <property type="evidence" value="ECO:0007669"/>
    <property type="project" value="UniProtKB-SubCell"/>
</dbReference>
<dbReference type="InterPro" id="IPR036987">
    <property type="entry name" value="SRA-YDG_sf"/>
</dbReference>
<keyword evidence="1 2" id="KW-0539">Nucleus</keyword>
<feature type="domain" description="YDG" evidence="4">
    <location>
        <begin position="1"/>
        <end position="137"/>
    </location>
</feature>
<evidence type="ECO:0000259" key="4">
    <source>
        <dbReference type="PROSITE" id="PS51015"/>
    </source>
</evidence>
<evidence type="ECO:0000256" key="3">
    <source>
        <dbReference type="SAM" id="MobiDB-lite"/>
    </source>
</evidence>
<dbReference type="PANTHER" id="PTHR14140">
    <property type="entry name" value="E3 UBIQUITIN-PROTEIN LIGASE UHRF-RELATED"/>
    <property type="match status" value="1"/>
</dbReference>
<dbReference type="EMBL" id="ML119663">
    <property type="protein sequence ID" value="RPA83558.1"/>
    <property type="molecule type" value="Genomic_DNA"/>
</dbReference>
<dbReference type="PANTHER" id="PTHR14140:SF27">
    <property type="entry name" value="OS04G0289800 PROTEIN"/>
    <property type="match status" value="1"/>
</dbReference>
<dbReference type="InterPro" id="IPR015947">
    <property type="entry name" value="PUA-like_sf"/>
</dbReference>
<evidence type="ECO:0000256" key="1">
    <source>
        <dbReference type="ARBA" id="ARBA00023242"/>
    </source>
</evidence>
<evidence type="ECO:0000313" key="6">
    <source>
        <dbReference type="Proteomes" id="UP000275078"/>
    </source>
</evidence>
<dbReference type="Pfam" id="PF02182">
    <property type="entry name" value="SAD_SRA"/>
    <property type="match status" value="1"/>
</dbReference>
<dbReference type="AlphaFoldDB" id="A0A3N4IFV4"/>
<reference evidence="5 6" key="1">
    <citation type="journal article" date="2018" name="Nat. Ecol. Evol.">
        <title>Pezizomycetes genomes reveal the molecular basis of ectomycorrhizal truffle lifestyle.</title>
        <authorList>
            <person name="Murat C."/>
            <person name="Payen T."/>
            <person name="Noel B."/>
            <person name="Kuo A."/>
            <person name="Morin E."/>
            <person name="Chen J."/>
            <person name="Kohler A."/>
            <person name="Krizsan K."/>
            <person name="Balestrini R."/>
            <person name="Da Silva C."/>
            <person name="Montanini B."/>
            <person name="Hainaut M."/>
            <person name="Levati E."/>
            <person name="Barry K.W."/>
            <person name="Belfiori B."/>
            <person name="Cichocki N."/>
            <person name="Clum A."/>
            <person name="Dockter R.B."/>
            <person name="Fauchery L."/>
            <person name="Guy J."/>
            <person name="Iotti M."/>
            <person name="Le Tacon F."/>
            <person name="Lindquist E.A."/>
            <person name="Lipzen A."/>
            <person name="Malagnac F."/>
            <person name="Mello A."/>
            <person name="Molinier V."/>
            <person name="Miyauchi S."/>
            <person name="Poulain J."/>
            <person name="Riccioni C."/>
            <person name="Rubini A."/>
            <person name="Sitrit Y."/>
            <person name="Splivallo R."/>
            <person name="Traeger S."/>
            <person name="Wang M."/>
            <person name="Zifcakova L."/>
            <person name="Wipf D."/>
            <person name="Zambonelli A."/>
            <person name="Paolocci F."/>
            <person name="Nowrousian M."/>
            <person name="Ottonello S."/>
            <person name="Baldrian P."/>
            <person name="Spatafora J.W."/>
            <person name="Henrissat B."/>
            <person name="Nagy L.G."/>
            <person name="Aury J.M."/>
            <person name="Wincker P."/>
            <person name="Grigoriev I.V."/>
            <person name="Bonfante P."/>
            <person name="Martin F.M."/>
        </authorList>
    </citation>
    <scope>NUCLEOTIDE SEQUENCE [LARGE SCALE GENOMIC DNA]</scope>
    <source>
        <strain evidence="5 6">RN42</strain>
    </source>
</reference>
<dbReference type="InterPro" id="IPR003105">
    <property type="entry name" value="SRA_YDG"/>
</dbReference>
<keyword evidence="6" id="KW-1185">Reference proteome</keyword>
<dbReference type="STRING" id="1160509.A0A3N4IFV4"/>
<dbReference type="OrthoDB" id="2270193at2759"/>
<dbReference type="SMART" id="SM00466">
    <property type="entry name" value="SRA"/>
    <property type="match status" value="1"/>
</dbReference>
<sequence>MVSRDGVHGPWVAGIYGDPKEGAYSVALSGGYEDDVDEGFRFTFTGEGGRDLKGTKKNPKNLRTGPQCKDQPLSRGNAALWASVENKKPVRVIRGFKAAGKWAPKSGYRYDGLYRVCKAWQDTGASGFKVYKFAFKRIDGQPPIQAEEAATGTVQVASRL</sequence>
<organism evidence="5 6">
    <name type="scientific">Ascobolus immersus RN42</name>
    <dbReference type="NCBI Taxonomy" id="1160509"/>
    <lineage>
        <taxon>Eukaryota</taxon>
        <taxon>Fungi</taxon>
        <taxon>Dikarya</taxon>
        <taxon>Ascomycota</taxon>
        <taxon>Pezizomycotina</taxon>
        <taxon>Pezizomycetes</taxon>
        <taxon>Pezizales</taxon>
        <taxon>Ascobolaceae</taxon>
        <taxon>Ascobolus</taxon>
    </lineage>
</organism>
<dbReference type="PROSITE" id="PS51015">
    <property type="entry name" value="YDG"/>
    <property type="match status" value="1"/>
</dbReference>
<protein>
    <submittedName>
        <fullName evidence="5">SRA-YDG</fullName>
    </submittedName>
</protein>
<dbReference type="Proteomes" id="UP000275078">
    <property type="component" value="Unassembled WGS sequence"/>
</dbReference>
<evidence type="ECO:0000256" key="2">
    <source>
        <dbReference type="PROSITE-ProRule" id="PRU00358"/>
    </source>
</evidence>
<feature type="region of interest" description="Disordered" evidence="3">
    <location>
        <begin position="50"/>
        <end position="69"/>
    </location>
</feature>
<dbReference type="SUPFAM" id="SSF88697">
    <property type="entry name" value="PUA domain-like"/>
    <property type="match status" value="1"/>
</dbReference>
<comment type="subcellular location">
    <subcellularLocation>
        <location evidence="2">Nucleus</location>
    </subcellularLocation>
</comment>
<dbReference type="GO" id="GO:0061630">
    <property type="term" value="F:ubiquitin protein ligase activity"/>
    <property type="evidence" value="ECO:0007669"/>
    <property type="project" value="TreeGrafter"/>
</dbReference>